<evidence type="ECO:0000256" key="3">
    <source>
        <dbReference type="ARBA" id="ARBA00022723"/>
    </source>
</evidence>
<evidence type="ECO:0000256" key="5">
    <source>
        <dbReference type="ARBA" id="ARBA00022833"/>
    </source>
</evidence>
<evidence type="ECO:0000256" key="1">
    <source>
        <dbReference type="ARBA" id="ARBA00001947"/>
    </source>
</evidence>
<dbReference type="InterPro" id="IPR028995">
    <property type="entry name" value="Glyco_hydro_57/38_cen_sf"/>
</dbReference>
<comment type="cofactor">
    <cofactor evidence="1">
        <name>Zn(2+)</name>
        <dbReference type="ChEBI" id="CHEBI:29105"/>
    </cofactor>
</comment>
<evidence type="ECO:0000313" key="11">
    <source>
        <dbReference type="RefSeq" id="XP_052745994.1"/>
    </source>
</evidence>
<feature type="compositionally biased region" description="Basic and acidic residues" evidence="8">
    <location>
        <begin position="1623"/>
        <end position="1632"/>
    </location>
</feature>
<feature type="region of interest" description="Disordered" evidence="8">
    <location>
        <begin position="1829"/>
        <end position="1914"/>
    </location>
</feature>
<dbReference type="InterPro" id="IPR000602">
    <property type="entry name" value="Glyco_hydro_38_N"/>
</dbReference>
<name>A0ABM3M3P0_BICAN</name>
<dbReference type="Pfam" id="PF07748">
    <property type="entry name" value="Glyco_hydro_38C"/>
    <property type="match status" value="1"/>
</dbReference>
<dbReference type="Gene3D" id="1.20.1270.50">
    <property type="entry name" value="Glycoside hydrolase family 38, central domain"/>
    <property type="match status" value="2"/>
</dbReference>
<feature type="compositionally biased region" description="Basic and acidic residues" evidence="8">
    <location>
        <begin position="1033"/>
        <end position="1046"/>
    </location>
</feature>
<feature type="compositionally biased region" description="Basic residues" evidence="8">
    <location>
        <begin position="1573"/>
        <end position="1587"/>
    </location>
</feature>
<keyword evidence="3" id="KW-0479">Metal-binding</keyword>
<feature type="region of interest" description="Disordered" evidence="8">
    <location>
        <begin position="721"/>
        <end position="742"/>
    </location>
</feature>
<dbReference type="InterPro" id="IPR015341">
    <property type="entry name" value="Glyco_hydro_38_cen"/>
</dbReference>
<feature type="domain" description="Glycoside hydrolase family 38 central" evidence="9">
    <location>
        <begin position="380"/>
        <end position="454"/>
    </location>
</feature>
<dbReference type="InterPro" id="IPR027291">
    <property type="entry name" value="Glyco_hydro_38_N_sf"/>
</dbReference>
<comment type="similarity">
    <text evidence="2">Belongs to the glycosyl hydrolase 38 family.</text>
</comment>
<dbReference type="InterPro" id="IPR037094">
    <property type="entry name" value="Glyco_hydro_38_cen_sf"/>
</dbReference>
<dbReference type="Gene3D" id="2.60.40.1360">
    <property type="match status" value="1"/>
</dbReference>
<gene>
    <name evidence="11" type="primary">LOC112048803</name>
</gene>
<dbReference type="Pfam" id="PF01074">
    <property type="entry name" value="Glyco_hydro_38N"/>
    <property type="match status" value="1"/>
</dbReference>
<proteinExistence type="inferred from homology"/>
<dbReference type="InterPro" id="IPR011013">
    <property type="entry name" value="Gal_mutarotase_sf_dom"/>
</dbReference>
<feature type="compositionally biased region" description="Polar residues" evidence="8">
    <location>
        <begin position="731"/>
        <end position="742"/>
    </location>
</feature>
<reference evidence="11" key="1">
    <citation type="submission" date="2025-08" db="UniProtKB">
        <authorList>
            <consortium name="RefSeq"/>
        </authorList>
    </citation>
    <scope>IDENTIFICATION</scope>
</reference>
<evidence type="ECO:0000313" key="10">
    <source>
        <dbReference type="Proteomes" id="UP001652582"/>
    </source>
</evidence>
<keyword evidence="5" id="KW-0862">Zinc</keyword>
<evidence type="ECO:0000259" key="9">
    <source>
        <dbReference type="SMART" id="SM00872"/>
    </source>
</evidence>
<feature type="region of interest" description="Disordered" evidence="8">
    <location>
        <begin position="1023"/>
        <end position="1048"/>
    </location>
</feature>
<protein>
    <submittedName>
        <fullName evidence="11">Uncharacterized protein LOC112048803</fullName>
    </submittedName>
</protein>
<dbReference type="SUPFAM" id="SSF74650">
    <property type="entry name" value="Galactose mutarotase-like"/>
    <property type="match status" value="2"/>
</dbReference>
<dbReference type="RefSeq" id="XP_052745994.1">
    <property type="nucleotide sequence ID" value="XM_052890034.1"/>
</dbReference>
<evidence type="ECO:0000256" key="6">
    <source>
        <dbReference type="ARBA" id="ARBA00023157"/>
    </source>
</evidence>
<dbReference type="Gene3D" id="3.20.110.10">
    <property type="entry name" value="Glycoside hydrolase 38, N terminal domain"/>
    <property type="match status" value="1"/>
</dbReference>
<feature type="compositionally biased region" description="Polar residues" evidence="8">
    <location>
        <begin position="1856"/>
        <end position="1872"/>
    </location>
</feature>
<dbReference type="Gene3D" id="2.70.98.30">
    <property type="entry name" value="Golgi alpha-mannosidase II, domain 4"/>
    <property type="match status" value="1"/>
</dbReference>
<dbReference type="PANTHER" id="PTHR11607">
    <property type="entry name" value="ALPHA-MANNOSIDASE"/>
    <property type="match status" value="1"/>
</dbReference>
<feature type="compositionally biased region" description="Basic and acidic residues" evidence="8">
    <location>
        <begin position="1900"/>
        <end position="1914"/>
    </location>
</feature>
<keyword evidence="4" id="KW-0378">Hydrolase</keyword>
<evidence type="ECO:0000256" key="7">
    <source>
        <dbReference type="ARBA" id="ARBA00023295"/>
    </source>
</evidence>
<accession>A0ABM3M3P0</accession>
<keyword evidence="10" id="KW-1185">Reference proteome</keyword>
<keyword evidence="6" id="KW-1015">Disulfide bond</keyword>
<dbReference type="PANTHER" id="PTHR11607:SF3">
    <property type="entry name" value="LYSOSOMAL ALPHA-MANNOSIDASE"/>
    <property type="match status" value="1"/>
</dbReference>
<keyword evidence="7" id="KW-0326">Glycosidase</keyword>
<dbReference type="Proteomes" id="UP001652582">
    <property type="component" value="Chromosome 27"/>
</dbReference>
<dbReference type="InterPro" id="IPR013780">
    <property type="entry name" value="Glyco_hydro_b"/>
</dbReference>
<dbReference type="SUPFAM" id="SSF88688">
    <property type="entry name" value="Families 57/38 glycoside transferase middle domain"/>
    <property type="match status" value="1"/>
</dbReference>
<evidence type="ECO:0000256" key="8">
    <source>
        <dbReference type="SAM" id="MobiDB-lite"/>
    </source>
</evidence>
<evidence type="ECO:0000256" key="2">
    <source>
        <dbReference type="ARBA" id="ARBA00009792"/>
    </source>
</evidence>
<dbReference type="GeneID" id="112048803"/>
<dbReference type="Gene3D" id="2.60.40.1180">
    <property type="entry name" value="Golgi alpha-mannosidase II"/>
    <property type="match status" value="1"/>
</dbReference>
<dbReference type="Pfam" id="PF09261">
    <property type="entry name" value="Alpha-mann_mid"/>
    <property type="match status" value="1"/>
</dbReference>
<dbReference type="InterPro" id="IPR011682">
    <property type="entry name" value="Glyco_hydro_38_C"/>
</dbReference>
<dbReference type="InterPro" id="IPR011330">
    <property type="entry name" value="Glyco_hydro/deAcase_b/a-brl"/>
</dbReference>
<organism evidence="10 11">
    <name type="scientific">Bicyclus anynana</name>
    <name type="common">Squinting bush brown butterfly</name>
    <dbReference type="NCBI Taxonomy" id="110368"/>
    <lineage>
        <taxon>Eukaryota</taxon>
        <taxon>Metazoa</taxon>
        <taxon>Ecdysozoa</taxon>
        <taxon>Arthropoda</taxon>
        <taxon>Hexapoda</taxon>
        <taxon>Insecta</taxon>
        <taxon>Pterygota</taxon>
        <taxon>Neoptera</taxon>
        <taxon>Endopterygota</taxon>
        <taxon>Lepidoptera</taxon>
        <taxon>Glossata</taxon>
        <taxon>Ditrysia</taxon>
        <taxon>Papilionoidea</taxon>
        <taxon>Nymphalidae</taxon>
        <taxon>Satyrinae</taxon>
        <taxon>Satyrini</taxon>
        <taxon>Mycalesina</taxon>
        <taxon>Bicyclus</taxon>
    </lineage>
</organism>
<dbReference type="InterPro" id="IPR050843">
    <property type="entry name" value="Glycosyl_Hydrlase_38"/>
</dbReference>
<dbReference type="SUPFAM" id="SSF88713">
    <property type="entry name" value="Glycoside hydrolase/deacetylase"/>
    <property type="match status" value="1"/>
</dbReference>
<evidence type="ECO:0000256" key="4">
    <source>
        <dbReference type="ARBA" id="ARBA00022801"/>
    </source>
</evidence>
<dbReference type="SMART" id="SM00872">
    <property type="entry name" value="Alpha-mann_mid"/>
    <property type="match status" value="1"/>
</dbReference>
<sequence length="1914" mass="219286">MVLLNSKCFYWAIYVKVVMSMDTLLEDLLTPIPQLGEKCGYDSCPNLKTDWINVHLVPHSHGELGLAKTFTEYYTGDSSGGGMRMRINWKNILDSSISELWADKGRRFTISNSELPYFFHWWKNRDGTIHRMVYELVRQGRLVFVGGGWGMPDEACTSYQAIIDSYTYSLRKLNATFLSCARPLVAWQADSFGHSRELTSLVAQMGFDGLFVNPISFDDELLRMQRRALEFVWRGSDDLGGDTDIYTHKLFDGYWSPPGYCFGSTCDDPLFMASDAVFNNVEQRIEDFITKIRYRQAPHYNTRHVMVMMGKRLGFYDAKLWFTNIDKLIHNLNERTYKNNEKMHAFYSTPACYLKAVYDENPPLETKQDDFFPYAYNKDTYATGMYTTRPTFKYLVRESNIFLQIAKQLQVLTNLDNNDKLFEDFNWIMGVVQDHNIISGAMRDHVANYYTEKLHSAVQWSTELIQTAFNKIRNSPPHTEYMLCYLNISSCPDTKITKFHITVYNPLAWPVTMPVRLPIRDIKYVVFDPSGAKIQAAKMKIPNHIFDIPNRIDPATHELVFIAQNIPPLGLRSYYIENQTLKHLKKILKRKTRKMGRKPLEAQKITRVKKSLKRKIRNIQGKSNIRQNLIETPKANDYIDFDFNKLDTIDKLDDLKDYETVTSNFRREYDDTQINDEISINNETLVRRFDDFKIINDLNKYDKSETVTMSAHDFEETQFDNDEWPTKNVDDPNTTTDSNVDSNDGTITLKYRNDFDEIENTNNELSGNIDDDDFKITTDIISNYDNTILKYTNKFDEKNLDNFKITTEYDSTAFKNYDEEESLYYNTSEISTHKIEVTTKGLIYPVTRTESGVANNDIEITSIDKVEVTTEGLNNAVTRTKSGVINHNDIEITSVHNKEELYTTTLSYVNAVTRTEGWNVVNTTSDVEITSKRNIEVTSEGLINAVIGTDVVDIFNNNSSIVTKSKYNIEGTSEVLPDTNITTIEKEKNNTNRKFNEHNRDLIMANNNSNIVTSKYNIEVTSEDLQDTNTTTNEKEKHKKSNEQNRDILNISAQTTEENKSLSIARELNVLRSNDSEKYNLTNNEENCDDDLDADYSAVDSKDKIIRNQHVQINIDGYNKISSMNLSNGVNTSLDIQFYYYVSDEPVGNSTKKQPGAYIFRSANVYPEPIIDFVETKVYKTDIVQEIHIKYSKYASFVVKLYKNQPIIEIDWVIGPIPVEDNRGKEVFIRYTTDLENEGTFYTDANGRQMMKRIRHMRATYEPYNLDPIAGNFYPVTSRIYIEDIKKNLRLSIFNDRAQGGSSLLEGSIDLMVLRRILTDDTGSFIFANETEHNKGLIVRGTHYLYLTKANSKQNRVYEKKLAKEIELKPQILFNRVKQCINRRYWNSYKNEYTFINKKLPIGIHILTIQKWDGETMLLRLENYLEQVDIVKNGVKKINLTDLFVNIKPLSLVEMTLSANMLLKDKVKYNWRINGSFVKNFNEFYGFKDKVDYSKDEFELPNDVNIQQITLVPQQIRTFVIKYEYKRLLPPGGPVIDLHRKLSTLHVREEEDLLRSPPPQSTGCDEGGFTTVRSKRSIKRERAKLKRQNATSGSRPIFQQPAGETSSAAGGSGVTRPPKVKHQGTDPEEQRPAKRRPPRSQEGPRKTARELSELAVAFHRADGVLVDAELAKEIRKRLSDLIGEAIEQDVDSDKLNFVASGLVSEGFYLVTPANGMARDWLLSCNLGLYDGVPIRSVRRDRAKAVIWIPGMENRLSCPLNRLKGQNKTRTDLQIPEWNLIVREPLTLGERLIVGVPQEVCKVFDKGEVWLYYELIKVQVRLLKGKKVGTTDVEMEDTSQRPPTGATGGSSGPATSYTDYQSSGGASGDNSTPPQCPPSAGASGTAGLLRAETGTQKSRHMCGDEKLAGPLKESR</sequence>
<feature type="region of interest" description="Disordered" evidence="8">
    <location>
        <begin position="1549"/>
        <end position="1647"/>
    </location>
</feature>